<evidence type="ECO:0000256" key="2">
    <source>
        <dbReference type="ARBA" id="ARBA00022603"/>
    </source>
</evidence>
<reference evidence="8 9" key="1">
    <citation type="submission" date="2022-03" db="EMBL/GenBank/DDBJ databases">
        <authorList>
            <person name="Macdonald S."/>
            <person name="Ahmed S."/>
            <person name="Newling K."/>
        </authorList>
    </citation>
    <scope>NUCLEOTIDE SEQUENCE [LARGE SCALE GENOMIC DNA]</scope>
</reference>
<dbReference type="EMBL" id="CAKOAT010141820">
    <property type="protein sequence ID" value="CAH8339434.1"/>
    <property type="molecule type" value="Genomic_DNA"/>
</dbReference>
<keyword evidence="9" id="KW-1185">Reference proteome</keyword>
<keyword evidence="1" id="KW-0820">tRNA-binding</keyword>
<dbReference type="PANTHER" id="PTHR43453">
    <property type="entry name" value="RRNA METHYLASE-LIKE"/>
    <property type="match status" value="1"/>
</dbReference>
<evidence type="ECO:0000256" key="4">
    <source>
        <dbReference type="ARBA" id="ARBA00022691"/>
    </source>
</evidence>
<keyword evidence="4" id="KW-0949">S-adenosyl-L-methionine</keyword>
<dbReference type="GO" id="GO:0008168">
    <property type="term" value="F:methyltransferase activity"/>
    <property type="evidence" value="ECO:0007669"/>
    <property type="project" value="UniProtKB-KW"/>
</dbReference>
<organism evidence="8 9">
    <name type="scientific">Eruca vesicaria subsp. sativa</name>
    <name type="common">Garden rocket</name>
    <name type="synonym">Eruca sativa</name>
    <dbReference type="NCBI Taxonomy" id="29727"/>
    <lineage>
        <taxon>Eukaryota</taxon>
        <taxon>Viridiplantae</taxon>
        <taxon>Streptophyta</taxon>
        <taxon>Embryophyta</taxon>
        <taxon>Tracheophyta</taxon>
        <taxon>Spermatophyta</taxon>
        <taxon>Magnoliopsida</taxon>
        <taxon>eudicotyledons</taxon>
        <taxon>Gunneridae</taxon>
        <taxon>Pentapetalae</taxon>
        <taxon>rosids</taxon>
        <taxon>malvids</taxon>
        <taxon>Brassicales</taxon>
        <taxon>Brassicaceae</taxon>
        <taxon>Brassiceae</taxon>
        <taxon>Eruca</taxon>
    </lineage>
</organism>
<dbReference type="InterPro" id="IPR029028">
    <property type="entry name" value="Alpha/beta_knot_MTases"/>
</dbReference>
<accession>A0ABC8JY33</accession>
<sequence>MHGSRNEGSGISDEALELADLYCSIPMKGMVDSFNVSVTWTASYLQIIAATPLDLHSAAALINQRQLNSTKALVIKLVLQSAIYLIWRERNARIFTSTTTSASGLRRALDRLIRDRLISFPSSDQSPSSLQFYFSCTQPP</sequence>
<dbReference type="Gene3D" id="3.40.1280.10">
    <property type="match status" value="1"/>
</dbReference>
<dbReference type="GO" id="GO:0000049">
    <property type="term" value="F:tRNA binding"/>
    <property type="evidence" value="ECO:0007669"/>
    <property type="project" value="UniProtKB-KW"/>
</dbReference>
<keyword evidence="2" id="KW-0489">Methyltransferase</keyword>
<name>A0ABC8JY33_ERUVS</name>
<keyword evidence="3" id="KW-0808">Transferase</keyword>
<evidence type="ECO:0000256" key="6">
    <source>
        <dbReference type="ARBA" id="ARBA00022884"/>
    </source>
</evidence>
<dbReference type="GO" id="GO:0032259">
    <property type="term" value="P:methylation"/>
    <property type="evidence" value="ECO:0007669"/>
    <property type="project" value="UniProtKB-KW"/>
</dbReference>
<evidence type="ECO:0000313" key="9">
    <source>
        <dbReference type="Proteomes" id="UP001642260"/>
    </source>
</evidence>
<dbReference type="InterPro" id="IPR001537">
    <property type="entry name" value="SpoU_MeTrfase"/>
</dbReference>
<feature type="domain" description="tRNA/rRNA methyltransferase SpoU type" evidence="7">
    <location>
        <begin position="6"/>
        <end position="39"/>
    </location>
</feature>
<evidence type="ECO:0000256" key="5">
    <source>
        <dbReference type="ARBA" id="ARBA00022694"/>
    </source>
</evidence>
<keyword evidence="5" id="KW-0819">tRNA processing</keyword>
<dbReference type="SUPFAM" id="SSF75217">
    <property type="entry name" value="alpha/beta knot"/>
    <property type="match status" value="1"/>
</dbReference>
<evidence type="ECO:0000256" key="3">
    <source>
        <dbReference type="ARBA" id="ARBA00022679"/>
    </source>
</evidence>
<evidence type="ECO:0000259" key="7">
    <source>
        <dbReference type="Pfam" id="PF00588"/>
    </source>
</evidence>
<evidence type="ECO:0000313" key="8">
    <source>
        <dbReference type="EMBL" id="CAH8339434.1"/>
    </source>
</evidence>
<evidence type="ECO:0000256" key="1">
    <source>
        <dbReference type="ARBA" id="ARBA00022555"/>
    </source>
</evidence>
<keyword evidence="6" id="KW-0694">RNA-binding</keyword>
<comment type="caution">
    <text evidence="8">The sequence shown here is derived from an EMBL/GenBank/DDBJ whole genome shotgun (WGS) entry which is preliminary data.</text>
</comment>
<dbReference type="InterPro" id="IPR033671">
    <property type="entry name" value="TrmH"/>
</dbReference>
<dbReference type="PANTHER" id="PTHR43453:SF1">
    <property type="entry name" value="TRNA_RRNA METHYLTRANSFERASE SPOU TYPE DOMAIN-CONTAINING PROTEIN"/>
    <property type="match status" value="1"/>
</dbReference>
<dbReference type="Pfam" id="PF00588">
    <property type="entry name" value="SpoU_methylase"/>
    <property type="match status" value="1"/>
</dbReference>
<dbReference type="Proteomes" id="UP001642260">
    <property type="component" value="Unassembled WGS sequence"/>
</dbReference>
<dbReference type="GO" id="GO:0008033">
    <property type="term" value="P:tRNA processing"/>
    <property type="evidence" value="ECO:0007669"/>
    <property type="project" value="UniProtKB-KW"/>
</dbReference>
<protein>
    <recommendedName>
        <fullName evidence="7">tRNA/rRNA methyltransferase SpoU type domain-containing protein</fullName>
    </recommendedName>
</protein>
<dbReference type="AlphaFoldDB" id="A0ABC8JY33"/>
<proteinExistence type="predicted"/>
<gene>
    <name evidence="8" type="ORF">ERUC_LOCUS15134</name>
</gene>
<dbReference type="InterPro" id="IPR029026">
    <property type="entry name" value="tRNA_m1G_MTases_N"/>
</dbReference>